<feature type="chain" id="PRO_5001545402" description="Cuticle protein" evidence="2">
    <location>
        <begin position="17"/>
        <end position="187"/>
    </location>
</feature>
<dbReference type="PANTHER" id="PTHR10380">
    <property type="entry name" value="CUTICLE PROTEIN"/>
    <property type="match status" value="1"/>
</dbReference>
<keyword evidence="2" id="KW-0732">Signal</keyword>
<keyword evidence="4" id="KW-1185">Reference proteome</keyword>
<name>A0A026W2E9_OOCBI</name>
<feature type="signal peptide" evidence="2">
    <location>
        <begin position="1"/>
        <end position="16"/>
    </location>
</feature>
<evidence type="ECO:0000313" key="3">
    <source>
        <dbReference type="EMBL" id="EZA49209.1"/>
    </source>
</evidence>
<dbReference type="GO" id="GO:0008010">
    <property type="term" value="F:structural constituent of chitin-based larval cuticle"/>
    <property type="evidence" value="ECO:0007669"/>
    <property type="project" value="TreeGrafter"/>
</dbReference>
<dbReference type="Proteomes" id="UP000053097">
    <property type="component" value="Unassembled WGS sequence"/>
</dbReference>
<evidence type="ECO:0000313" key="4">
    <source>
        <dbReference type="Proteomes" id="UP000053097"/>
    </source>
</evidence>
<dbReference type="PROSITE" id="PS51155">
    <property type="entry name" value="CHIT_BIND_RR_2"/>
    <property type="match status" value="1"/>
</dbReference>
<sequence length="187" mass="21287">MKLVIIVTALVNSCLADVVRILPEYLTTTLPPKPYNFRYKAGRYEGHIDRIHQEARNQAGITHGTYSYIDPKYKVRTVNYTADKDGFHPVLINFEDSFVQPADSEAVRLAKEKHLQLYQRIAEANARNIPVNLPRDSVSVARAKDKHNELYHKIAEQHMAIAAQREAERLAYEATSVANDVHDHQAP</sequence>
<gene>
    <name evidence="3" type="ORF">X777_12618</name>
</gene>
<evidence type="ECO:0008006" key="5">
    <source>
        <dbReference type="Google" id="ProtNLM"/>
    </source>
</evidence>
<evidence type="ECO:0000256" key="2">
    <source>
        <dbReference type="SAM" id="SignalP"/>
    </source>
</evidence>
<organism evidence="3 4">
    <name type="scientific">Ooceraea biroi</name>
    <name type="common">Clonal raider ant</name>
    <name type="synonym">Cerapachys biroi</name>
    <dbReference type="NCBI Taxonomy" id="2015173"/>
    <lineage>
        <taxon>Eukaryota</taxon>
        <taxon>Metazoa</taxon>
        <taxon>Ecdysozoa</taxon>
        <taxon>Arthropoda</taxon>
        <taxon>Hexapoda</taxon>
        <taxon>Insecta</taxon>
        <taxon>Pterygota</taxon>
        <taxon>Neoptera</taxon>
        <taxon>Endopterygota</taxon>
        <taxon>Hymenoptera</taxon>
        <taxon>Apocrita</taxon>
        <taxon>Aculeata</taxon>
        <taxon>Formicoidea</taxon>
        <taxon>Formicidae</taxon>
        <taxon>Dorylinae</taxon>
        <taxon>Ooceraea</taxon>
    </lineage>
</organism>
<protein>
    <recommendedName>
        <fullName evidence="5">Cuticle protein</fullName>
    </recommendedName>
</protein>
<proteinExistence type="predicted"/>
<accession>A0A026W2E9</accession>
<dbReference type="EMBL" id="KK107536">
    <property type="protein sequence ID" value="EZA49209.1"/>
    <property type="molecule type" value="Genomic_DNA"/>
</dbReference>
<dbReference type="InterPro" id="IPR050468">
    <property type="entry name" value="Cuticle_Struct_Prot"/>
</dbReference>
<dbReference type="InterPro" id="IPR000618">
    <property type="entry name" value="Insect_cuticle"/>
</dbReference>
<dbReference type="AlphaFoldDB" id="A0A026W2E9"/>
<evidence type="ECO:0000256" key="1">
    <source>
        <dbReference type="PROSITE-ProRule" id="PRU00497"/>
    </source>
</evidence>
<dbReference type="GO" id="GO:0062129">
    <property type="term" value="C:chitin-based extracellular matrix"/>
    <property type="evidence" value="ECO:0007669"/>
    <property type="project" value="TreeGrafter"/>
</dbReference>
<reference evidence="3 4" key="1">
    <citation type="journal article" date="2014" name="Curr. Biol.">
        <title>The genome of the clonal raider ant Cerapachys biroi.</title>
        <authorList>
            <person name="Oxley P.R."/>
            <person name="Ji L."/>
            <person name="Fetter-Pruneda I."/>
            <person name="McKenzie S.K."/>
            <person name="Li C."/>
            <person name="Hu H."/>
            <person name="Zhang G."/>
            <person name="Kronauer D.J."/>
        </authorList>
    </citation>
    <scope>NUCLEOTIDE SEQUENCE [LARGE SCALE GENOMIC DNA]</scope>
</reference>
<dbReference type="Pfam" id="PF00379">
    <property type="entry name" value="Chitin_bind_4"/>
    <property type="match status" value="1"/>
</dbReference>
<dbReference type="OMA" id="VIHATQK"/>
<keyword evidence="1" id="KW-0193">Cuticle</keyword>